<dbReference type="STRING" id="75743.A0A401P6H8"/>
<dbReference type="InterPro" id="IPR057207">
    <property type="entry name" value="FBXL15_LRR"/>
</dbReference>
<reference evidence="2 3" key="1">
    <citation type="journal article" date="2018" name="Nat. Ecol. Evol.">
        <title>Shark genomes provide insights into elasmobranch evolution and the origin of vertebrates.</title>
        <authorList>
            <person name="Hara Y"/>
            <person name="Yamaguchi K"/>
            <person name="Onimaru K"/>
            <person name="Kadota M"/>
            <person name="Koyanagi M"/>
            <person name="Keeley SD"/>
            <person name="Tatsumi K"/>
            <person name="Tanaka K"/>
            <person name="Motone F"/>
            <person name="Kageyama Y"/>
            <person name="Nozu R"/>
            <person name="Adachi N"/>
            <person name="Nishimura O"/>
            <person name="Nakagawa R"/>
            <person name="Tanegashima C"/>
            <person name="Kiyatake I"/>
            <person name="Matsumoto R"/>
            <person name="Murakumo K"/>
            <person name="Nishida K"/>
            <person name="Terakita A"/>
            <person name="Kuratani S"/>
            <person name="Sato K"/>
            <person name="Hyodo S Kuraku.S."/>
        </authorList>
    </citation>
    <scope>NUCLEOTIDE SEQUENCE [LARGE SCALE GENOMIC DNA]</scope>
</reference>
<dbReference type="Gene3D" id="3.80.10.10">
    <property type="entry name" value="Ribonuclease Inhibitor"/>
    <property type="match status" value="1"/>
</dbReference>
<feature type="domain" description="F-box/LRR-repeat protein 15-like leucin rich repeat" evidence="1">
    <location>
        <begin position="228"/>
        <end position="345"/>
    </location>
</feature>
<dbReference type="InterPro" id="IPR006553">
    <property type="entry name" value="Leu-rich_rpt_Cys-con_subtyp"/>
</dbReference>
<dbReference type="InterPro" id="IPR032675">
    <property type="entry name" value="LRR_dom_sf"/>
</dbReference>
<dbReference type="PANTHER" id="PTHR13318:SF95">
    <property type="entry name" value="F-BOX PROTEIN YLR352W"/>
    <property type="match status" value="1"/>
</dbReference>
<evidence type="ECO:0000313" key="2">
    <source>
        <dbReference type="EMBL" id="GCB68718.1"/>
    </source>
</evidence>
<dbReference type="PANTHER" id="PTHR13318">
    <property type="entry name" value="PARTNER OF PAIRED, ISOFORM B-RELATED"/>
    <property type="match status" value="1"/>
</dbReference>
<dbReference type="AlphaFoldDB" id="A0A401P6H8"/>
<dbReference type="SUPFAM" id="SSF52047">
    <property type="entry name" value="RNI-like"/>
    <property type="match status" value="1"/>
</dbReference>
<dbReference type="EMBL" id="BFAA01007254">
    <property type="protein sequence ID" value="GCB68718.1"/>
    <property type="molecule type" value="Genomic_DNA"/>
</dbReference>
<organism evidence="2 3">
    <name type="scientific">Scyliorhinus torazame</name>
    <name type="common">Cloudy catshark</name>
    <name type="synonym">Catulus torazame</name>
    <dbReference type="NCBI Taxonomy" id="75743"/>
    <lineage>
        <taxon>Eukaryota</taxon>
        <taxon>Metazoa</taxon>
        <taxon>Chordata</taxon>
        <taxon>Craniata</taxon>
        <taxon>Vertebrata</taxon>
        <taxon>Chondrichthyes</taxon>
        <taxon>Elasmobranchii</taxon>
        <taxon>Galeomorphii</taxon>
        <taxon>Galeoidea</taxon>
        <taxon>Carcharhiniformes</taxon>
        <taxon>Scyliorhinidae</taxon>
        <taxon>Scyliorhinus</taxon>
    </lineage>
</organism>
<dbReference type="InterPro" id="IPR012675">
    <property type="entry name" value="Beta-grasp_dom_sf"/>
</dbReference>
<dbReference type="OrthoDB" id="3219396at2759"/>
<keyword evidence="3" id="KW-1185">Reference proteome</keyword>
<dbReference type="Gene3D" id="3.10.20.30">
    <property type="match status" value="1"/>
</dbReference>
<comment type="caution">
    <text evidence="2">The sequence shown here is derived from an EMBL/GenBank/DDBJ whole genome shotgun (WGS) entry which is preliminary data.</text>
</comment>
<dbReference type="GO" id="GO:0031146">
    <property type="term" value="P:SCF-dependent proteasomal ubiquitin-dependent protein catabolic process"/>
    <property type="evidence" value="ECO:0007669"/>
    <property type="project" value="TreeGrafter"/>
</dbReference>
<name>A0A401P6H8_SCYTO</name>
<gene>
    <name evidence="2" type="ORF">scyTo_0013864</name>
</gene>
<dbReference type="OMA" id="HYCCNIT"/>
<proteinExistence type="predicted"/>
<protein>
    <recommendedName>
        <fullName evidence="1">F-box/LRR-repeat protein 15-like leucin rich repeat domain-containing protein</fullName>
    </recommendedName>
</protein>
<accession>A0A401P6H8</accession>
<evidence type="ECO:0000259" key="1">
    <source>
        <dbReference type="Pfam" id="PF25372"/>
    </source>
</evidence>
<dbReference type="Pfam" id="PF25372">
    <property type="entry name" value="DUF7885"/>
    <property type="match status" value="1"/>
</dbReference>
<dbReference type="Proteomes" id="UP000288216">
    <property type="component" value="Unassembled WGS sequence"/>
</dbReference>
<sequence>MSELNRHLLYKSLWADLSWMGLQATLISNADHMYLFADTHQYDDTSQKSENLTDVVNVTFIDRSGRRIPVKGKVGDNILHLAHENGIELEGACLSWSIQQQGVCKRWRRLAYDKGLWKDVNLTPYKVNSRILWHLVRHYLGGTLRTLRVKGVLHSVKKHESLTEALLLEIGKRCPNLSELRLIEMNLRGISYECLPPSLLSLELTHCEIPLQWFRVAAVSNRTRVPPQIKNLEVDNVPNFSDQHLQNLASRTALKVLILSGTYRVTDSGIEKSVASLSEVVHLKLHGCNISDDSLRHIARHLTQLRTLDLTNFCSMTDAGLTCLGGLRSLQSLCFEYCDQITVEKLLAVCTGLPSLNKLNLNGNLYSEGDLHRIRQSLPNCTVTNDFPDMDSMATI</sequence>
<dbReference type="SMART" id="SM00367">
    <property type="entry name" value="LRR_CC"/>
    <property type="match status" value="5"/>
</dbReference>
<dbReference type="GO" id="GO:0019005">
    <property type="term" value="C:SCF ubiquitin ligase complex"/>
    <property type="evidence" value="ECO:0007669"/>
    <property type="project" value="TreeGrafter"/>
</dbReference>
<evidence type="ECO:0000313" key="3">
    <source>
        <dbReference type="Proteomes" id="UP000288216"/>
    </source>
</evidence>